<keyword evidence="4 9" id="KW-0347">Helicase</keyword>
<dbReference type="Pfam" id="PF07498">
    <property type="entry name" value="Rho_N"/>
    <property type="match status" value="1"/>
</dbReference>
<dbReference type="Proteomes" id="UP001474120">
    <property type="component" value="Unassembled WGS sequence"/>
</dbReference>
<feature type="binding site" evidence="9">
    <location>
        <position position="374"/>
    </location>
    <ligand>
        <name>ATP</name>
        <dbReference type="ChEBI" id="CHEBI:30616"/>
    </ligand>
</feature>
<evidence type="ECO:0000256" key="3">
    <source>
        <dbReference type="ARBA" id="ARBA00022801"/>
    </source>
</evidence>
<keyword evidence="8 9" id="KW-0804">Transcription</keyword>
<dbReference type="SMART" id="SM00382">
    <property type="entry name" value="AAA"/>
    <property type="match status" value="1"/>
</dbReference>
<evidence type="ECO:0000256" key="6">
    <source>
        <dbReference type="ARBA" id="ARBA00022884"/>
    </source>
</evidence>
<name>A0ABU9KZF3_9FLAO</name>
<dbReference type="GO" id="GO:0016787">
    <property type="term" value="F:hydrolase activity"/>
    <property type="evidence" value="ECO:0007669"/>
    <property type="project" value="UniProtKB-KW"/>
</dbReference>
<comment type="subunit">
    <text evidence="9">Homohexamer. The homohexamer assembles into an open ring structure.</text>
</comment>
<comment type="caution">
    <text evidence="9">Lacks conserved residue(s) required for the propagation of feature annotation.</text>
</comment>
<evidence type="ECO:0000256" key="11">
    <source>
        <dbReference type="PROSITE-ProRule" id="PRU01203"/>
    </source>
</evidence>
<feature type="region of interest" description="Disordered" evidence="12">
    <location>
        <begin position="49"/>
        <end position="200"/>
    </location>
</feature>
<keyword evidence="7 9" id="KW-0805">Transcription regulation</keyword>
<evidence type="ECO:0000256" key="7">
    <source>
        <dbReference type="ARBA" id="ARBA00023015"/>
    </source>
</evidence>
<feature type="compositionally biased region" description="Basic and acidic residues" evidence="12">
    <location>
        <begin position="80"/>
        <end position="118"/>
    </location>
</feature>
<feature type="domain" description="Rho RNA-BD" evidence="13">
    <location>
        <begin position="213"/>
        <end position="288"/>
    </location>
</feature>
<evidence type="ECO:0000256" key="9">
    <source>
        <dbReference type="HAMAP-Rule" id="MF_01884"/>
    </source>
</evidence>
<evidence type="ECO:0000256" key="4">
    <source>
        <dbReference type="ARBA" id="ARBA00022806"/>
    </source>
</evidence>
<keyword evidence="5 9" id="KW-0067">ATP-binding</keyword>
<dbReference type="CDD" id="cd04459">
    <property type="entry name" value="Rho_CSD"/>
    <property type="match status" value="1"/>
</dbReference>
<protein>
    <recommendedName>
        <fullName evidence="9 10">Transcription termination factor Rho</fullName>
        <ecNumber evidence="9 10">3.6.4.-</ecNumber>
    </recommendedName>
    <alternativeName>
        <fullName evidence="9">ATP-dependent helicase Rho</fullName>
    </alternativeName>
</protein>
<evidence type="ECO:0000313" key="14">
    <source>
        <dbReference type="EMBL" id="MEL4455571.1"/>
    </source>
</evidence>
<dbReference type="PANTHER" id="PTHR46425">
    <property type="entry name" value="TRANSCRIPTION TERMINATION FACTOR RHO"/>
    <property type="match status" value="1"/>
</dbReference>
<feature type="compositionally biased region" description="Basic and acidic residues" evidence="12">
    <location>
        <begin position="165"/>
        <end position="177"/>
    </location>
</feature>
<evidence type="ECO:0000256" key="1">
    <source>
        <dbReference type="ARBA" id="ARBA00022472"/>
    </source>
</evidence>
<dbReference type="InterPro" id="IPR012340">
    <property type="entry name" value="NA-bd_OB-fold"/>
</dbReference>
<dbReference type="CDD" id="cd01128">
    <property type="entry name" value="rho_factor_C"/>
    <property type="match status" value="1"/>
</dbReference>
<feature type="compositionally biased region" description="Basic and acidic residues" evidence="12">
    <location>
        <begin position="140"/>
        <end position="156"/>
    </location>
</feature>
<dbReference type="Pfam" id="PF07497">
    <property type="entry name" value="Rho_RNA_bind"/>
    <property type="match status" value="1"/>
</dbReference>
<gene>
    <name evidence="9 14" type="primary">rho</name>
    <name evidence="14" type="ORF">AABB81_06655</name>
</gene>
<dbReference type="Gene3D" id="3.40.50.300">
    <property type="entry name" value="P-loop containing nucleotide triphosphate hydrolases"/>
    <property type="match status" value="1"/>
</dbReference>
<dbReference type="Gene3D" id="1.10.720.10">
    <property type="match status" value="1"/>
</dbReference>
<evidence type="ECO:0000259" key="13">
    <source>
        <dbReference type="PROSITE" id="PS51856"/>
    </source>
</evidence>
<dbReference type="SMART" id="SM00357">
    <property type="entry name" value="CSP"/>
    <property type="match status" value="1"/>
</dbReference>
<dbReference type="InterPro" id="IPR027417">
    <property type="entry name" value="P-loop_NTPase"/>
</dbReference>
<accession>A0ABU9KZF3</accession>
<dbReference type="InterPro" id="IPR003593">
    <property type="entry name" value="AAA+_ATPase"/>
</dbReference>
<dbReference type="InterPro" id="IPR041703">
    <property type="entry name" value="Rho_factor_ATP-bd"/>
</dbReference>
<keyword evidence="1 9" id="KW-0806">Transcription termination</keyword>
<dbReference type="RefSeq" id="WP_342159670.1">
    <property type="nucleotide sequence ID" value="NZ_JBCDNA010000001.1"/>
</dbReference>
<evidence type="ECO:0000256" key="12">
    <source>
        <dbReference type="SAM" id="MobiDB-lite"/>
    </source>
</evidence>
<dbReference type="InterPro" id="IPR036269">
    <property type="entry name" value="Rho_N_sf"/>
</dbReference>
<dbReference type="EMBL" id="JBCDNA010000001">
    <property type="protein sequence ID" value="MEL4455571.1"/>
    <property type="molecule type" value="Genomic_DNA"/>
</dbReference>
<dbReference type="InterPro" id="IPR011129">
    <property type="entry name" value="CSD"/>
</dbReference>
<sequence length="580" mass="65962">MFDIDKLKEMKLLELQEIAQKIDVPKFRQLKKLDLVYQILDVQAANPKQVVEKTTSDNKPKRRRISKNEGAPEMAPPASDIKREILPKKEITREEAKPVIEQKKKVKVEPTHEKKKSPVDTGPVVEDKRDPNIQQKKPAQKQEPKKQHPAQAKDQKTQQNQKNPQHKDQKHQQKDQRNQNNNPNNQHQGHKQRGNEANKQAKYRDPDFEFDGIIESEGVLEIMPDSYGFLRSSDYNYLSSPDDIYVSQSQIKLFGLKTGDTVKGKVRPPKEGEKYFPLIRVSLINGLNPSIVRDRVSFEHLTPLFPEEKFNLAEKGSNLSTRIIDLFSPLGKGQRGMIVAQPKTGKTILLKDIANAIAANHPEVYQLVLLIDERPEEVTDMQRNVKGEVIASTFDESAEKHVRVANIVLEKAKRLVECGHDVVILLDSITRLARAYNTVAPASGKILSGGIDANALHKPKRFFGAARNIENGGSLSIIATALTDTGSKMDEVIFEEFKGTGNMELQLDRNIANRRIYPAIDLVKSSTRRDDLLHEDKVRQRIWVLRKYLADMNPIEAMEFVKDKIKYTNNNEEFLMSMNG</sequence>
<feature type="binding site" evidence="9">
    <location>
        <begin position="343"/>
        <end position="348"/>
    </location>
    <ligand>
        <name>ATP</name>
        <dbReference type="ChEBI" id="CHEBI:30616"/>
    </ligand>
</feature>
<keyword evidence="2 9" id="KW-0547">Nucleotide-binding</keyword>
<dbReference type="InterPro" id="IPR000194">
    <property type="entry name" value="ATPase_F1/V1/A1_a/bsu_nucl-bd"/>
</dbReference>
<feature type="compositionally biased region" description="Basic and acidic residues" evidence="12">
    <location>
        <begin position="50"/>
        <end position="59"/>
    </location>
</feature>
<feature type="binding site" evidence="9">
    <location>
        <begin position="331"/>
        <end position="336"/>
    </location>
    <ligand>
        <name>ATP</name>
        <dbReference type="ChEBI" id="CHEBI:30616"/>
    </ligand>
</feature>
<dbReference type="InterPro" id="IPR004665">
    <property type="entry name" value="Term_rho"/>
</dbReference>
<proteinExistence type="inferred from homology"/>
<evidence type="ECO:0000256" key="10">
    <source>
        <dbReference type="NCBIfam" id="TIGR00767"/>
    </source>
</evidence>
<dbReference type="InterPro" id="IPR011112">
    <property type="entry name" value="Rho-like_N"/>
</dbReference>
<comment type="caution">
    <text evidence="14">The sequence shown here is derived from an EMBL/GenBank/DDBJ whole genome shotgun (WGS) entry which is preliminary data.</text>
</comment>
<dbReference type="InterPro" id="IPR011113">
    <property type="entry name" value="Rho_RNA-bd"/>
</dbReference>
<feature type="compositionally biased region" description="Low complexity" evidence="12">
    <location>
        <begin position="178"/>
        <end position="187"/>
    </location>
</feature>
<organism evidence="14 15">
    <name type="scientific">Lutimonas vermicola</name>
    <dbReference type="NCBI Taxonomy" id="414288"/>
    <lineage>
        <taxon>Bacteria</taxon>
        <taxon>Pseudomonadati</taxon>
        <taxon>Bacteroidota</taxon>
        <taxon>Flavobacteriia</taxon>
        <taxon>Flavobacteriales</taxon>
        <taxon>Flavobacteriaceae</taxon>
        <taxon>Lutimonas</taxon>
    </lineage>
</organism>
<dbReference type="HAMAP" id="MF_01884">
    <property type="entry name" value="Rho"/>
    <property type="match status" value="1"/>
</dbReference>
<dbReference type="SUPFAM" id="SSF52540">
    <property type="entry name" value="P-loop containing nucleoside triphosphate hydrolases"/>
    <property type="match status" value="1"/>
</dbReference>
<evidence type="ECO:0000256" key="8">
    <source>
        <dbReference type="ARBA" id="ARBA00023163"/>
    </source>
</evidence>
<evidence type="ECO:0000256" key="5">
    <source>
        <dbReference type="ARBA" id="ARBA00022840"/>
    </source>
</evidence>
<evidence type="ECO:0000313" key="15">
    <source>
        <dbReference type="Proteomes" id="UP001474120"/>
    </source>
</evidence>
<evidence type="ECO:0000256" key="2">
    <source>
        <dbReference type="ARBA" id="ARBA00022741"/>
    </source>
</evidence>
<keyword evidence="3 9" id="KW-0378">Hydrolase</keyword>
<keyword evidence="15" id="KW-1185">Reference proteome</keyword>
<comment type="similarity">
    <text evidence="9 11">Belongs to the Rho family.</text>
</comment>
<dbReference type="PANTHER" id="PTHR46425:SF1">
    <property type="entry name" value="TRANSCRIPTION TERMINATION FACTOR RHO"/>
    <property type="match status" value="1"/>
</dbReference>
<dbReference type="SUPFAM" id="SSF68912">
    <property type="entry name" value="Rho N-terminal domain-like"/>
    <property type="match status" value="1"/>
</dbReference>
<dbReference type="PROSITE" id="PS51856">
    <property type="entry name" value="RHO_RNA_BD"/>
    <property type="match status" value="1"/>
</dbReference>
<comment type="function">
    <text evidence="9">Facilitates transcription termination by a mechanism that involves Rho binding to the nascent RNA, activation of Rho's RNA-dependent ATPase activity, and release of the mRNA from the DNA template.</text>
</comment>
<keyword evidence="6 9" id="KW-0694">RNA-binding</keyword>
<dbReference type="Pfam" id="PF00006">
    <property type="entry name" value="ATP-synt_ab"/>
    <property type="match status" value="1"/>
</dbReference>
<dbReference type="Gene3D" id="2.40.50.140">
    <property type="entry name" value="Nucleic acid-binding proteins"/>
    <property type="match status" value="1"/>
</dbReference>
<dbReference type="SUPFAM" id="SSF50249">
    <property type="entry name" value="Nucleic acid-binding proteins"/>
    <property type="match status" value="1"/>
</dbReference>
<reference evidence="14 15" key="1">
    <citation type="submission" date="2024-04" db="EMBL/GenBank/DDBJ databases">
        <title>whole genome sequencing of Lutimonas vermicola strain IMCC1616.</title>
        <authorList>
            <person name="Bae S.S."/>
        </authorList>
    </citation>
    <scope>NUCLEOTIDE SEQUENCE [LARGE SCALE GENOMIC DNA]</scope>
    <source>
        <strain evidence="14 15">IMCC1616</strain>
    </source>
</reference>
<dbReference type="SMART" id="SM00959">
    <property type="entry name" value="Rho_N"/>
    <property type="match status" value="1"/>
</dbReference>
<dbReference type="NCBIfam" id="NF006886">
    <property type="entry name" value="PRK09376.1"/>
    <property type="match status" value="1"/>
</dbReference>
<dbReference type="EC" id="3.6.4.-" evidence="9 10"/>
<dbReference type="NCBIfam" id="TIGR00767">
    <property type="entry name" value="rho"/>
    <property type="match status" value="1"/>
</dbReference>